<feature type="domain" description="Dual OB-containing" evidence="1">
    <location>
        <begin position="6"/>
        <end position="123"/>
    </location>
</feature>
<reference evidence="2 3" key="1">
    <citation type="submission" date="2015-07" db="EMBL/GenBank/DDBJ databases">
        <title>Whole genome sequence of Herpetosiphon geysericola DSM 7119.</title>
        <authorList>
            <person name="Hemp J."/>
            <person name="Ward L.M."/>
            <person name="Pace L.A."/>
            <person name="Fischer W.W."/>
        </authorList>
    </citation>
    <scope>NUCLEOTIDE SEQUENCE [LARGE SCALE GENOMIC DNA]</scope>
    <source>
        <strain evidence="2 3">DSM 7119</strain>
    </source>
</reference>
<dbReference type="EMBL" id="LGKP01000021">
    <property type="protein sequence ID" value="KPL86774.1"/>
    <property type="molecule type" value="Genomic_DNA"/>
</dbReference>
<dbReference type="Proteomes" id="UP000050277">
    <property type="component" value="Unassembled WGS sequence"/>
</dbReference>
<dbReference type="Pfam" id="PF22557">
    <property type="entry name" value="DuOB"/>
    <property type="match status" value="1"/>
</dbReference>
<gene>
    <name evidence="2" type="ORF">SE18_12490</name>
</gene>
<evidence type="ECO:0000313" key="3">
    <source>
        <dbReference type="Proteomes" id="UP000050277"/>
    </source>
</evidence>
<dbReference type="OrthoDB" id="9772439at2"/>
<keyword evidence="3" id="KW-1185">Reference proteome</keyword>
<comment type="caution">
    <text evidence="2">The sequence shown here is derived from an EMBL/GenBank/DDBJ whole genome shotgun (WGS) entry which is preliminary data.</text>
</comment>
<evidence type="ECO:0000259" key="1">
    <source>
        <dbReference type="Pfam" id="PF22557"/>
    </source>
</evidence>
<name>A0A0P6XRL8_9CHLR</name>
<proteinExistence type="predicted"/>
<evidence type="ECO:0000313" key="2">
    <source>
        <dbReference type="EMBL" id="KPL86774.1"/>
    </source>
</evidence>
<dbReference type="InterPro" id="IPR054335">
    <property type="entry name" value="DuOB_dom"/>
</dbReference>
<organism evidence="2 3">
    <name type="scientific">Herpetosiphon geysericola</name>
    <dbReference type="NCBI Taxonomy" id="70996"/>
    <lineage>
        <taxon>Bacteria</taxon>
        <taxon>Bacillati</taxon>
        <taxon>Chloroflexota</taxon>
        <taxon>Chloroflexia</taxon>
        <taxon>Herpetosiphonales</taxon>
        <taxon>Herpetosiphonaceae</taxon>
        <taxon>Herpetosiphon</taxon>
    </lineage>
</organism>
<accession>A0A0P6XRL8</accession>
<sequence>MAQPIDLLVLAVSRVKKGVALAGMSTEAHPITGRVWLDIVRADGPLQLSDITFADGSLIKPGDVVRWEGLEPHPQPPFVEQWAITAASSKSLLRHITPERYAKFLPDHLDQDPAAVFERRERSLCLIQAHEVHAMFEREEKRFKSYMLFDLAGLESVDETPVTDVAWRAFGQQWMQSEDVDELAFDPDDLQARFGPIYLVIGIHGNSLLVRGVHTVPAYAARIDPNRL</sequence>
<dbReference type="RefSeq" id="WP_054534785.1">
    <property type="nucleotide sequence ID" value="NZ_LGKP01000021.1"/>
</dbReference>
<dbReference type="AlphaFoldDB" id="A0A0P6XRL8"/>
<protein>
    <recommendedName>
        <fullName evidence="1">Dual OB-containing domain-containing protein</fullName>
    </recommendedName>
</protein>